<keyword evidence="2" id="KW-0175">Coiled coil</keyword>
<dbReference type="PATRIC" id="fig|1393735.3.peg.1230"/>
<evidence type="ECO:0000256" key="1">
    <source>
        <dbReference type="ARBA" id="ARBA00023026"/>
    </source>
</evidence>
<sequence length="2219" mass="253947">MNTLTPEHPEMTQQEQKANRLHEASILKRANPQLQNAVHLAITEPHADQQGYNSKFGGRASQYVAPGAVASMFSPAAYLTELYRQARDLHAESSIYHLDKRRPDLKSLTLNQQNMNDEVSTLSLSNKVLLEGIKTLTGLEGHTNVMKTLSIFRPSGSMPYYDAYENVRKIIQLQAPVFEQFTESPEITKLMYQTSLLEINAFVSPELFNILVEKIADDEEEIERFYGKNFGDVKPSLMATPEKLKSYYNLTDEELNQFIDQQKIRQIHEKMNSESPSQQPAQYYLLMLNKIIRLSQATKLTPTILKSIISSSTYQEVSIPPEVTLEYSPSIYDELREIPDIDAEILKKIFRVKYYMQRYGIDAETALILCNVPISGNINSGSPSQLFNRLFNTPPLDDKNFSASDEEEIDLNQGSTNDWRKAVLKRAFNVDDDSLKRLFKITNRSNTNGKIISSVENLSYLYLAKLLADIHQLTVDELDLLLVTIDEGTNNLSGISDDNLAALIDKLYAVTSWLRTRKWSMSQLFVITTTNYDKTLLPEIQNLLDTIYNGLQSFHKDENKSDLLLKTLSPYIAAALQLPSENAAYYILIWADQLKPGDGAMTATKFWEWLWAKHDSKQPKSSVTPEQIAQYCQCLAQLALIYRSTDLSESTLRLFVTKPQRFGFTEVTASTHNALSLIRLTRFTDWVNSLGESASTVLTEFEKETLTAEQLAKAMNLDENLLLQAGSQVPNDFSHWTSIDTILQWVNIAHKLNISSQGVFTLAQVLAAESPPYSQWENIASILTTGLDTQKANALHAFLDESRSIALSAYYIYAHNQKYLQDKGAEIKNRDDLYQYLLIDNQVSAAIKTTPIAEAIASIQLYINRALKKMEGDTVTSAICHPFFTNWDKYNKRYSTWASVSKLIYYPENYIDPTMRIGQTKMMDTLLQSISQSQLNTDTVEDAFMSYLTSFEQVANLEVVSAYHDNAYSDQGLTYFIGHSKTEVNQYYWRSVDHNKFSDGKFPANAWSEWYKIDCPMNPYKNIIRPVIFQSRLHLIWLEQKKVVKQAENNNQTVEEDYHYELKLAHIRYDGTWNTPISFDVNDKIPDVLKMSKSKLLEISKLLEQLKKYQEQLEKKLKEEQEEQERLRSLGITPLNPLLIPPEPQEPLEKSELEELRRQWQEELVRWKQELEQLPTQIDIYNHLKELNQQEIQKQQNLLEQQLGFYCTNHQDNKLLVMFYQKQDTWDKYTTEAPIKGLHIFSNMLFEDTNPEDYITHICKQFDTNTKANYIIKVNNQYEISSLAETDDDNILTINHDANGAQYMQWEIHRIRLNTLFAHKLVSRATAGIDTILNIETQNIQESTLWNDNFTAKLPIYSSVLHGNSRNITIMLENNIERPDEKNVIYQGELKDDIQLIDLSETYISVINGSNSTKPGNEQESGDCWIYLFVKYSDQPINIGEFWFINKTDFQGYYPKGSYKEDIDPIFTENKLGTEPMDFSGANSLYFWELFYYVPMLIAQRLLHEQNFDEANRWLKYIWNPSGYIKHGQIQHYNWNVRPLLEDTSWNDDPLNSVDPDAVAQYDPMHYKVATFMRTLDLLLDRGDYAYRQLERDTLNEAKMWYMQALHLLGDKPHLSFSSEWNKLNLGDAANTEKQKEHSHAMAALRQGNVEPHNKPTDLFLPQVNEVMLSYWQKLEQRLYSLRHNLSIDGQLLHLPIYATPADPKALLSAAVANSQGGAALSQPFMSLWRFPHMLENARGMVSQLTQFGSTLQNIIERQDAEALNILLQNQAKELILTNISIQNKTIEELDAEKTVLEKTRLGTQSRFNSYSKLYDENVNAGEHQALDMRVASHSITSGLKSLHMAAAALDMVPNIYGLAVGGSHYGAIANAIAIGGGIAADGLLIEADKVSQSEIWRRRHQEWEIQRNNAQTELNQIDAQLGSLAIRREAAVLQKTSLKTQQEQTQAQLTFLQRKFSNQALYNWLRGRLAAIYFQFYDLAVSRCLMAEMAYRWETNETTTSFIKPGAWQGTYAGLLAGETLMLNLAQMEDAHLRWDKRALEVERTVSLADVYTEPGQDRIDLAVEITDLLEKRKDNLGNDNNGIRLNDNKLIATVNLANLNIREDYPASVGETRRIKQISVTLPALLGPYQDVQAILSYGGSETKLVESCKSLAVSHGMSDSGQFQLDFNNGKLLPFEGIAVDDKGTLILSFPNATDKQQAMLQTLSDIILHIRYTIR</sequence>
<evidence type="ECO:0000259" key="4">
    <source>
        <dbReference type="Pfam" id="PF18413"/>
    </source>
</evidence>
<feature type="domain" description="TcA receptor binding" evidence="5">
    <location>
        <begin position="1342"/>
        <end position="1480"/>
    </location>
</feature>
<reference evidence="7 8" key="1">
    <citation type="submission" date="2014-03" db="EMBL/GenBank/DDBJ databases">
        <title>Draft Genome of Photorhabdus temperata Meg1.</title>
        <authorList>
            <person name="Hurst S.G.IV."/>
            <person name="Morris K."/>
            <person name="Thomas K."/>
            <person name="Tisa L.S."/>
        </authorList>
    </citation>
    <scope>NUCLEOTIDE SEQUENCE [LARGE SCALE GENOMIC DNA]</scope>
    <source>
        <strain evidence="7 8">Meg1</strain>
    </source>
</reference>
<dbReference type="Pfam" id="PF18276">
    <property type="entry name" value="TcA_TcB_BD"/>
    <property type="match status" value="2"/>
</dbReference>
<accession>A0A081RZH4</accession>
<evidence type="ECO:0000313" key="8">
    <source>
        <dbReference type="Proteomes" id="UP000028002"/>
    </source>
</evidence>
<comment type="caution">
    <text evidence="7">The sequence shown here is derived from an EMBL/GenBank/DDBJ whole genome shotgun (WGS) entry which is preliminary data.</text>
</comment>
<feature type="domain" description="Neuraminidase-like" evidence="4">
    <location>
        <begin position="957"/>
        <end position="1097"/>
    </location>
</feature>
<dbReference type="Proteomes" id="UP000028002">
    <property type="component" value="Unassembled WGS sequence"/>
</dbReference>
<keyword evidence="1" id="KW-0843">Virulence</keyword>
<evidence type="ECO:0000259" key="5">
    <source>
        <dbReference type="Pfam" id="PF18518"/>
    </source>
</evidence>
<feature type="coiled-coil region" evidence="2">
    <location>
        <begin position="1092"/>
        <end position="1201"/>
    </location>
</feature>
<evidence type="ECO:0000259" key="3">
    <source>
        <dbReference type="Pfam" id="PF18276"/>
    </source>
</evidence>
<dbReference type="InterPro" id="IPR041568">
    <property type="entry name" value="TcA_RBD"/>
</dbReference>
<gene>
    <name evidence="7" type="ORF">MEG1DRAFT_01191</name>
</gene>
<dbReference type="InterPro" id="IPR018003">
    <property type="entry name" value="Insecticidal_toxin/plasmid_vir"/>
</dbReference>
<feature type="domain" description="Tc toxin complex TcA C-terminal TcB-binding" evidence="3">
    <location>
        <begin position="2105"/>
        <end position="2217"/>
    </location>
</feature>
<evidence type="ECO:0000256" key="2">
    <source>
        <dbReference type="SAM" id="Coils"/>
    </source>
</evidence>
<organism evidence="7 8">
    <name type="scientific">Photorhabdus temperata subsp. temperata Meg1</name>
    <dbReference type="NCBI Taxonomy" id="1393735"/>
    <lineage>
        <taxon>Bacteria</taxon>
        <taxon>Pseudomonadati</taxon>
        <taxon>Pseudomonadota</taxon>
        <taxon>Gammaproteobacteria</taxon>
        <taxon>Enterobacterales</taxon>
        <taxon>Morganellaceae</taxon>
        <taxon>Photorhabdus</taxon>
    </lineage>
</organism>
<proteinExistence type="predicted"/>
<protein>
    <submittedName>
        <fullName evidence="7">Virulence plasmid 28 protein</fullName>
    </submittedName>
</protein>
<dbReference type="Pfam" id="PF03538">
    <property type="entry name" value="VRP1"/>
    <property type="match status" value="1"/>
</dbReference>
<feature type="domain" description="ABC toxin N-terminal" evidence="6">
    <location>
        <begin position="801"/>
        <end position="925"/>
    </location>
</feature>
<evidence type="ECO:0000259" key="6">
    <source>
        <dbReference type="Pfam" id="PF20220"/>
    </source>
</evidence>
<feature type="domain" description="Tc toxin complex TcA C-terminal TcB-binding" evidence="3">
    <location>
        <begin position="1921"/>
        <end position="2052"/>
    </location>
</feature>
<name>A0A081RZH4_PHOTE</name>
<dbReference type="EMBL" id="JGVH01000018">
    <property type="protein sequence ID" value="KER04077.1"/>
    <property type="molecule type" value="Genomic_DNA"/>
</dbReference>
<dbReference type="InterPro" id="IPR041079">
    <property type="entry name" value="Neuraminidase-like"/>
</dbReference>
<dbReference type="InterPro" id="IPR040840">
    <property type="entry name" value="TcA_TcB_BD"/>
</dbReference>
<feature type="coiled-coil region" evidence="2">
    <location>
        <begin position="1901"/>
        <end position="1956"/>
    </location>
</feature>
<evidence type="ECO:0000313" key="7">
    <source>
        <dbReference type="EMBL" id="KER04077.1"/>
    </source>
</evidence>
<dbReference type="RefSeq" id="WP_036837859.1">
    <property type="nucleotide sequence ID" value="NZ_CAWLUD010000018.1"/>
</dbReference>
<dbReference type="Pfam" id="PF18518">
    <property type="entry name" value="TcA_RBD"/>
    <property type="match status" value="1"/>
</dbReference>
<dbReference type="Pfam" id="PF20220">
    <property type="entry name" value="ABC_toxin_N"/>
    <property type="match status" value="1"/>
</dbReference>
<dbReference type="Pfam" id="PF18413">
    <property type="entry name" value="Neuraminidase"/>
    <property type="match status" value="1"/>
</dbReference>
<dbReference type="InterPro" id="IPR046839">
    <property type="entry name" value="ABC_toxin_N"/>
</dbReference>